<evidence type="ECO:0000313" key="6">
    <source>
        <dbReference type="Proteomes" id="UP000295818"/>
    </source>
</evidence>
<dbReference type="InterPro" id="IPR011990">
    <property type="entry name" value="TPR-like_helical_dom_sf"/>
</dbReference>
<protein>
    <submittedName>
        <fullName evidence="5">AAA ATPase-like protein</fullName>
    </submittedName>
</protein>
<dbReference type="InterPro" id="IPR016032">
    <property type="entry name" value="Sig_transdc_resp-reg_C-effctor"/>
</dbReference>
<sequence>MTWAHDGEVGTDLVGREHELALLGNLIAELPTASSVVIVTGEAGIGKTAVIHSVSDDSTTVGLRVLRGACAPMSGAVAYGGLDAALSSVRIVADEAYASASEGRARAVEAMLTKLGEFADDGVVLVVEDVHWADTSTLDFLAHLSRNLPKSGLLVLLSWRDEDTDTEHSQWLGEQLRNPMIIDLPLRRLTFEETMQQLSGYPAEIGAAVYGRSAGNPYLSAELARGGARPSASLRQVLGSRLDAVHPPARWVVGVAATLGRTLTDDELLVAAAGDEDAVTQAYEAGLMVRDPQQGSTARHPVLAEIAYERLLSGDRRLLHTRMAEHLAASLPAHPSAGAVAEVAAQYGGSGNVDQALGWAVRAAEAAEHGYSIAEAGHWYAVAASLWERADGARSQAPPKLKLLDAAATHLGAVGQADRAMALLDFDLSAEPGAGDPGAADLIARAALTRSWLGTVLGDTERALRDVELAERLTSSDDEVTWARIHGRRAMALGTCSRWEEALTSATMALDLGTRCADLRTVGTAHFLLGVAAVVAGNTPEGFEHHEVALATARRAAEPEDLALAGIGLTDLHWRLGDADQAARVAHVVRAEVRRLMLGRHWLEDIIDTNVVLALYESGRWDEALTWPSDPSVPSKLGLLQAALALIHLARGEIAAAEEMQAQGAALAERDQPLFLGMYGQVQASLLLQTGHADEALELTLSIAETVHGTPDEADEADLLLAGLAAAAAAAAPTALERLVSLLGEATKGRTGAAVTAVVDGERSRAAGVPRAEPWLIAADEWATLGRPYDEARARLRASEALLERQTGSDARRLAAEELGAARQLAKNLCAAPLLEDIDHLVRLARVDLEPRPDRGRAARRPSEPASDAIAWPPPLTEREQQVLCLLADGLTNREIGAALFMSPKTASVHVTHLMEKFGVHSRVQVAAMAARLGLDKQPPPPPS</sequence>
<keyword evidence="2" id="KW-0067">ATP-binding</keyword>
<proteinExistence type="predicted"/>
<dbReference type="SUPFAM" id="SSF52540">
    <property type="entry name" value="P-loop containing nucleoside triphosphate hydrolases"/>
    <property type="match status" value="1"/>
</dbReference>
<dbReference type="SMART" id="SM00421">
    <property type="entry name" value="HTH_LUXR"/>
    <property type="match status" value="1"/>
</dbReference>
<reference evidence="5 6" key="1">
    <citation type="journal article" date="2015" name="Stand. Genomic Sci.">
        <title>Genomic Encyclopedia of Bacterial and Archaeal Type Strains, Phase III: the genomes of soil and plant-associated and newly described type strains.</title>
        <authorList>
            <person name="Whitman W.B."/>
            <person name="Woyke T."/>
            <person name="Klenk H.P."/>
            <person name="Zhou Y."/>
            <person name="Lilburn T.G."/>
            <person name="Beck B.J."/>
            <person name="De Vos P."/>
            <person name="Vandamme P."/>
            <person name="Eisen J.A."/>
            <person name="Garrity G."/>
            <person name="Hugenholtz P."/>
            <person name="Kyrpides N.C."/>
        </authorList>
    </citation>
    <scope>NUCLEOTIDE SEQUENCE [LARGE SCALE GENOMIC DNA]</scope>
    <source>
        <strain evidence="5 6">VKM Ac-2538</strain>
    </source>
</reference>
<dbReference type="PROSITE" id="PS50043">
    <property type="entry name" value="HTH_LUXR_2"/>
    <property type="match status" value="1"/>
</dbReference>
<dbReference type="Gene3D" id="1.10.10.10">
    <property type="entry name" value="Winged helix-like DNA-binding domain superfamily/Winged helix DNA-binding domain"/>
    <property type="match status" value="1"/>
</dbReference>
<dbReference type="Gene3D" id="3.40.50.300">
    <property type="entry name" value="P-loop containing nucleotide triphosphate hydrolases"/>
    <property type="match status" value="1"/>
</dbReference>
<dbReference type="InterPro" id="IPR041664">
    <property type="entry name" value="AAA_16"/>
</dbReference>
<dbReference type="Pfam" id="PF00196">
    <property type="entry name" value="GerE"/>
    <property type="match status" value="1"/>
</dbReference>
<feature type="compositionally biased region" description="Basic and acidic residues" evidence="3">
    <location>
        <begin position="853"/>
        <end position="863"/>
    </location>
</feature>
<name>A0ABY2BBN4_9ACTN</name>
<gene>
    <name evidence="5" type="ORF">EV644_11943</name>
</gene>
<organism evidence="5 6">
    <name type="scientific">Kribbella orskensis</name>
    <dbReference type="NCBI Taxonomy" id="2512216"/>
    <lineage>
        <taxon>Bacteria</taxon>
        <taxon>Bacillati</taxon>
        <taxon>Actinomycetota</taxon>
        <taxon>Actinomycetes</taxon>
        <taxon>Propionibacteriales</taxon>
        <taxon>Kribbellaceae</taxon>
        <taxon>Kribbella</taxon>
    </lineage>
</organism>
<comment type="caution">
    <text evidence="5">The sequence shown here is derived from an EMBL/GenBank/DDBJ whole genome shotgun (WGS) entry which is preliminary data.</text>
</comment>
<dbReference type="InterPro" id="IPR027417">
    <property type="entry name" value="P-loop_NTPase"/>
</dbReference>
<dbReference type="Pfam" id="PF13191">
    <property type="entry name" value="AAA_16"/>
    <property type="match status" value="1"/>
</dbReference>
<feature type="region of interest" description="Disordered" evidence="3">
    <location>
        <begin position="853"/>
        <end position="872"/>
    </location>
</feature>
<dbReference type="InterPro" id="IPR036388">
    <property type="entry name" value="WH-like_DNA-bd_sf"/>
</dbReference>
<dbReference type="SUPFAM" id="SSF46894">
    <property type="entry name" value="C-terminal effector domain of the bipartite response regulators"/>
    <property type="match status" value="1"/>
</dbReference>
<evidence type="ECO:0000256" key="3">
    <source>
        <dbReference type="SAM" id="MobiDB-lite"/>
    </source>
</evidence>
<dbReference type="Gene3D" id="1.25.40.10">
    <property type="entry name" value="Tetratricopeptide repeat domain"/>
    <property type="match status" value="1"/>
</dbReference>
<evidence type="ECO:0000313" key="5">
    <source>
        <dbReference type="EMBL" id="TCO14930.1"/>
    </source>
</evidence>
<keyword evidence="6" id="KW-1185">Reference proteome</keyword>
<dbReference type="Proteomes" id="UP000295818">
    <property type="component" value="Unassembled WGS sequence"/>
</dbReference>
<evidence type="ECO:0000256" key="2">
    <source>
        <dbReference type="ARBA" id="ARBA00022840"/>
    </source>
</evidence>
<dbReference type="PANTHER" id="PTHR16305:SF35">
    <property type="entry name" value="TRANSCRIPTIONAL ACTIVATOR DOMAIN"/>
    <property type="match status" value="1"/>
</dbReference>
<dbReference type="PANTHER" id="PTHR16305">
    <property type="entry name" value="TESTICULAR SOLUBLE ADENYLYL CYCLASE"/>
    <property type="match status" value="1"/>
</dbReference>
<dbReference type="InterPro" id="IPR000792">
    <property type="entry name" value="Tscrpt_reg_LuxR_C"/>
</dbReference>
<feature type="domain" description="HTH luxR-type" evidence="4">
    <location>
        <begin position="869"/>
        <end position="934"/>
    </location>
</feature>
<accession>A0ABY2BBN4</accession>
<dbReference type="SUPFAM" id="SSF48452">
    <property type="entry name" value="TPR-like"/>
    <property type="match status" value="1"/>
</dbReference>
<keyword evidence="1" id="KW-0547">Nucleotide-binding</keyword>
<dbReference type="CDD" id="cd06170">
    <property type="entry name" value="LuxR_C_like"/>
    <property type="match status" value="1"/>
</dbReference>
<evidence type="ECO:0000256" key="1">
    <source>
        <dbReference type="ARBA" id="ARBA00022741"/>
    </source>
</evidence>
<evidence type="ECO:0000259" key="4">
    <source>
        <dbReference type="PROSITE" id="PS50043"/>
    </source>
</evidence>
<dbReference type="EMBL" id="SLWM01000019">
    <property type="protein sequence ID" value="TCO14930.1"/>
    <property type="molecule type" value="Genomic_DNA"/>
</dbReference>
<dbReference type="PRINTS" id="PR00038">
    <property type="entry name" value="HTHLUXR"/>
</dbReference>